<dbReference type="InterPro" id="IPR036465">
    <property type="entry name" value="vWFA_dom_sf"/>
</dbReference>
<accession>A0A8J1V0M8</accession>
<evidence type="ECO:0000313" key="7">
    <source>
        <dbReference type="Proteomes" id="UP000749559"/>
    </source>
</evidence>
<reference evidence="6" key="1">
    <citation type="submission" date="2022-03" db="EMBL/GenBank/DDBJ databases">
        <authorList>
            <person name="Martin C."/>
        </authorList>
    </citation>
    <scope>NUCLEOTIDE SEQUENCE</scope>
</reference>
<keyword evidence="4" id="KW-0677">Repeat</keyword>
<dbReference type="FunFam" id="3.40.50.410:FF:000004">
    <property type="entry name" value="collagen alpha-6(VI) chain"/>
    <property type="match status" value="1"/>
</dbReference>
<gene>
    <name evidence="6" type="ORF">OFUS_LOCUS13316</name>
</gene>
<dbReference type="EMBL" id="CAIIXF020000006">
    <property type="protein sequence ID" value="CAH1787670.1"/>
    <property type="molecule type" value="Genomic_DNA"/>
</dbReference>
<evidence type="ECO:0000313" key="6">
    <source>
        <dbReference type="EMBL" id="CAH1787670.1"/>
    </source>
</evidence>
<dbReference type="Pfam" id="PF01607">
    <property type="entry name" value="CBM_14"/>
    <property type="match status" value="1"/>
</dbReference>
<dbReference type="Proteomes" id="UP000749559">
    <property type="component" value="Unassembled WGS sequence"/>
</dbReference>
<dbReference type="Pfam" id="PF00092">
    <property type="entry name" value="VWA"/>
    <property type="match status" value="1"/>
</dbReference>
<dbReference type="Gene3D" id="3.40.50.410">
    <property type="entry name" value="von Willebrand factor, type A domain"/>
    <property type="match status" value="1"/>
</dbReference>
<dbReference type="InterPro" id="IPR002557">
    <property type="entry name" value="Chitin-bd_dom"/>
</dbReference>
<evidence type="ECO:0000256" key="1">
    <source>
        <dbReference type="ARBA" id="ARBA00004613"/>
    </source>
</evidence>
<dbReference type="PANTHER" id="PTHR24020">
    <property type="entry name" value="COLLAGEN ALPHA"/>
    <property type="match status" value="1"/>
</dbReference>
<dbReference type="SMART" id="SM00494">
    <property type="entry name" value="ChtBD2"/>
    <property type="match status" value="3"/>
</dbReference>
<keyword evidence="5" id="KW-0325">Glycoprotein</keyword>
<evidence type="ECO:0000256" key="4">
    <source>
        <dbReference type="ARBA" id="ARBA00022737"/>
    </source>
</evidence>
<dbReference type="PANTHER" id="PTHR24020:SF20">
    <property type="entry name" value="PH DOMAIN-CONTAINING PROTEIN"/>
    <property type="match status" value="1"/>
</dbReference>
<dbReference type="GO" id="GO:0008061">
    <property type="term" value="F:chitin binding"/>
    <property type="evidence" value="ECO:0007669"/>
    <property type="project" value="InterPro"/>
</dbReference>
<comment type="subcellular location">
    <subcellularLocation>
        <location evidence="1">Secreted</location>
    </subcellularLocation>
</comment>
<sequence length="565" mass="63319">MTKFLAVCFIALLGGVLGIDKSLTADVSGEDVVEEVIEIIEGACIFPDDKLFLRRLAFVESLDGKDTKTYRSGYNGGIWQVDEAIFQTTQVATSGMTQKHNEIKSNFHIDWLSASWEDLRKPLYSGIAARLYLAFQSEIPLSLTDQATYWQKNYRPDGNQQDFVTKVNELESVCDKLAGVDLVFILDASGSIKSNNFEKIREFTRKVVEAFEIGPEKNRVGLIHFSNHATEEFQLNTHLDKYSLISAINQVTYEEGGHTNTGAALTIMYQDSFTESHGARPKSENRPRVAIVLTDGKSQDYHGTVAAARLAKSFDIRIYAIGIGSEVNEEELTQIASNPDCTHTSHLFSFDEVADVVYSIQRDVCKEIPKVRQCNPCTQTAMEHNIFYHPHIDPTKFIQCDAHGQQFEKDCPENQFWDQSVMVCVNTPKNGRSLVPGVIPASAMAVCSLDGVENGEIFHEHPEDNSKYIKCDECGNGWIIPCGEWKLWDQAKKTCIEDPNKPPEKVPGTCDPNPCTQDNIDKGNFYFPGPDAYHFCQCDEWGGSFVMPCPPGLEWDQSILTCNWP</sequence>
<dbReference type="OrthoDB" id="6132182at2759"/>
<keyword evidence="2" id="KW-0964">Secreted</keyword>
<dbReference type="InterPro" id="IPR050525">
    <property type="entry name" value="ECM_Assembly_Org"/>
</dbReference>
<proteinExistence type="predicted"/>
<dbReference type="Gene3D" id="2.170.140.10">
    <property type="entry name" value="Chitin binding domain"/>
    <property type="match status" value="1"/>
</dbReference>
<dbReference type="SMART" id="SM00327">
    <property type="entry name" value="VWA"/>
    <property type="match status" value="1"/>
</dbReference>
<evidence type="ECO:0000256" key="5">
    <source>
        <dbReference type="ARBA" id="ARBA00023180"/>
    </source>
</evidence>
<name>A0A8J1V0M8_OWEFU</name>
<dbReference type="GO" id="GO:0005576">
    <property type="term" value="C:extracellular region"/>
    <property type="evidence" value="ECO:0007669"/>
    <property type="project" value="UniProtKB-SubCell"/>
</dbReference>
<keyword evidence="7" id="KW-1185">Reference proteome</keyword>
<dbReference type="AlphaFoldDB" id="A0A8J1V0M8"/>
<protein>
    <submittedName>
        <fullName evidence="6">Uncharacterized protein</fullName>
    </submittedName>
</protein>
<dbReference type="PROSITE" id="PS50234">
    <property type="entry name" value="VWFA"/>
    <property type="match status" value="1"/>
</dbReference>
<dbReference type="InterPro" id="IPR002035">
    <property type="entry name" value="VWF_A"/>
</dbReference>
<dbReference type="SUPFAM" id="SSF57625">
    <property type="entry name" value="Invertebrate chitin-binding proteins"/>
    <property type="match status" value="2"/>
</dbReference>
<dbReference type="PRINTS" id="PR00453">
    <property type="entry name" value="VWFADOMAIN"/>
</dbReference>
<dbReference type="SUPFAM" id="SSF53300">
    <property type="entry name" value="vWA-like"/>
    <property type="match status" value="1"/>
</dbReference>
<comment type="caution">
    <text evidence="6">The sequence shown here is derived from an EMBL/GenBank/DDBJ whole genome shotgun (WGS) entry which is preliminary data.</text>
</comment>
<evidence type="ECO:0000256" key="2">
    <source>
        <dbReference type="ARBA" id="ARBA00022525"/>
    </source>
</evidence>
<keyword evidence="3" id="KW-0732">Signal</keyword>
<evidence type="ECO:0000256" key="3">
    <source>
        <dbReference type="ARBA" id="ARBA00022729"/>
    </source>
</evidence>
<dbReference type="InterPro" id="IPR036508">
    <property type="entry name" value="Chitin-bd_dom_sf"/>
</dbReference>
<organism evidence="6 7">
    <name type="scientific">Owenia fusiformis</name>
    <name type="common">Polychaete worm</name>
    <dbReference type="NCBI Taxonomy" id="6347"/>
    <lineage>
        <taxon>Eukaryota</taxon>
        <taxon>Metazoa</taxon>
        <taxon>Spiralia</taxon>
        <taxon>Lophotrochozoa</taxon>
        <taxon>Annelida</taxon>
        <taxon>Polychaeta</taxon>
        <taxon>Sedentaria</taxon>
        <taxon>Canalipalpata</taxon>
        <taxon>Sabellida</taxon>
        <taxon>Oweniida</taxon>
        <taxon>Oweniidae</taxon>
        <taxon>Owenia</taxon>
    </lineage>
</organism>